<name>A0ABR2CVN2_9ROSI</name>
<comment type="caution">
    <text evidence="1">The sequence shown here is derived from an EMBL/GenBank/DDBJ whole genome shotgun (WGS) entry which is preliminary data.</text>
</comment>
<evidence type="ECO:0000313" key="2">
    <source>
        <dbReference type="Proteomes" id="UP001472677"/>
    </source>
</evidence>
<protein>
    <submittedName>
        <fullName evidence="1">Uncharacterized protein</fullName>
    </submittedName>
</protein>
<evidence type="ECO:0000313" key="1">
    <source>
        <dbReference type="EMBL" id="KAK8522957.1"/>
    </source>
</evidence>
<gene>
    <name evidence="1" type="ORF">V6N12_073669</name>
</gene>
<reference evidence="1 2" key="1">
    <citation type="journal article" date="2024" name="G3 (Bethesda)">
        <title>Genome assembly of Hibiscus sabdariffa L. provides insights into metabolisms of medicinal natural products.</title>
        <authorList>
            <person name="Kim T."/>
        </authorList>
    </citation>
    <scope>NUCLEOTIDE SEQUENCE [LARGE SCALE GENOMIC DNA]</scope>
    <source>
        <strain evidence="1">TK-2024</strain>
        <tissue evidence="1">Old leaves</tissue>
    </source>
</reference>
<dbReference type="EMBL" id="JBBPBM010000044">
    <property type="protein sequence ID" value="KAK8522957.1"/>
    <property type="molecule type" value="Genomic_DNA"/>
</dbReference>
<keyword evidence="2" id="KW-1185">Reference proteome</keyword>
<organism evidence="1 2">
    <name type="scientific">Hibiscus sabdariffa</name>
    <name type="common">roselle</name>
    <dbReference type="NCBI Taxonomy" id="183260"/>
    <lineage>
        <taxon>Eukaryota</taxon>
        <taxon>Viridiplantae</taxon>
        <taxon>Streptophyta</taxon>
        <taxon>Embryophyta</taxon>
        <taxon>Tracheophyta</taxon>
        <taxon>Spermatophyta</taxon>
        <taxon>Magnoliopsida</taxon>
        <taxon>eudicotyledons</taxon>
        <taxon>Gunneridae</taxon>
        <taxon>Pentapetalae</taxon>
        <taxon>rosids</taxon>
        <taxon>malvids</taxon>
        <taxon>Malvales</taxon>
        <taxon>Malvaceae</taxon>
        <taxon>Malvoideae</taxon>
        <taxon>Hibiscus</taxon>
    </lineage>
</organism>
<proteinExistence type="predicted"/>
<dbReference type="Proteomes" id="UP001472677">
    <property type="component" value="Unassembled WGS sequence"/>
</dbReference>
<sequence>MGVLFGMFIPFWYDNWLDSNGRLFFDCVIDTTPRPIMVSAIVNNRGDWDWNRLKDMLPVTILERLAACPPPKPHHGVDDSGWRWDDNRHFTVCSAYRYLIEGGARNIQPKWKFIWSLKVPQRVRVLM</sequence>
<accession>A0ABR2CVN2</accession>